<name>A0A2I1ERY5_9GLOM</name>
<evidence type="ECO:0000313" key="5">
    <source>
        <dbReference type="Proteomes" id="UP000684084"/>
    </source>
</evidence>
<protein>
    <submittedName>
        <fullName evidence="2">Uncharacterized protein</fullName>
    </submittedName>
</protein>
<dbReference type="OrthoDB" id="2402189at2759"/>
<evidence type="ECO:0000313" key="2">
    <source>
        <dbReference type="EMBL" id="CAB5291215.1"/>
    </source>
</evidence>
<dbReference type="Proteomes" id="UP000684084">
    <property type="component" value="Unassembled WGS sequence"/>
</dbReference>
<accession>A0A2I1ERY5</accession>
<dbReference type="AlphaFoldDB" id="A0A2I1ERY5"/>
<evidence type="ECO:0000313" key="3">
    <source>
        <dbReference type="EMBL" id="PKC13047.1"/>
    </source>
</evidence>
<reference evidence="2" key="3">
    <citation type="submission" date="2020-05" db="EMBL/GenBank/DDBJ databases">
        <authorList>
            <person name="Rincon C."/>
            <person name="Sanders R I."/>
            <person name="Robbins C."/>
            <person name="Chaturvedi A."/>
        </authorList>
    </citation>
    <scope>NUCLEOTIDE SEQUENCE</scope>
    <source>
        <strain evidence="2">CHB12</strain>
    </source>
</reference>
<organism evidence="2 5">
    <name type="scientific">Rhizophagus irregularis</name>
    <dbReference type="NCBI Taxonomy" id="588596"/>
    <lineage>
        <taxon>Eukaryota</taxon>
        <taxon>Fungi</taxon>
        <taxon>Fungi incertae sedis</taxon>
        <taxon>Mucoromycota</taxon>
        <taxon>Glomeromycotina</taxon>
        <taxon>Glomeromycetes</taxon>
        <taxon>Glomerales</taxon>
        <taxon>Glomeraceae</taxon>
        <taxon>Rhizophagus</taxon>
    </lineage>
</organism>
<evidence type="ECO:0000256" key="1">
    <source>
        <dbReference type="SAM" id="Coils"/>
    </source>
</evidence>
<dbReference type="EMBL" id="CAGKOT010000001">
    <property type="protein sequence ID" value="CAB5291215.1"/>
    <property type="molecule type" value="Genomic_DNA"/>
</dbReference>
<feature type="coiled-coil region" evidence="1">
    <location>
        <begin position="151"/>
        <end position="178"/>
    </location>
</feature>
<dbReference type="EMBL" id="LLXJ01000211">
    <property type="protein sequence ID" value="PKC13047.1"/>
    <property type="molecule type" value="Genomic_DNA"/>
</dbReference>
<sequence>MEIINNYYNEFNQLKTRNASISKTFVTTKEEILDEIFRDSDGKDKDISIHLIQLFEQKNKVINNTFILTENVLKLLRRKELLCYRDKVSDFNQEVKKRLGSDTWKEILTIFNRKIYTGKEFKKDDNKYLTKLKKVLDKVNITKVEFELLFRMKHTSNNEFYQNEIRTLEQDLKNLDVDFPNDLKDLKVPLKKFELNSLNQHNFNTFFTSSPICSIQFN</sequence>
<keyword evidence="1" id="KW-0175">Coiled coil</keyword>
<gene>
    <name evidence="2" type="ORF">CHRIB12_LOCUS85</name>
    <name evidence="3" type="ORF">RhiirA5_372567</name>
</gene>
<dbReference type="Proteomes" id="UP000232722">
    <property type="component" value="Unassembled WGS sequence"/>
</dbReference>
<dbReference type="VEuPathDB" id="FungiDB:FUN_018985"/>
<dbReference type="VEuPathDB" id="FungiDB:RhiirFUN_015450"/>
<comment type="caution">
    <text evidence="2">The sequence shown here is derived from an EMBL/GenBank/DDBJ whole genome shotgun (WGS) entry which is preliminary data.</text>
</comment>
<dbReference type="VEuPathDB" id="FungiDB:RhiirA1_453090"/>
<reference evidence="3 4" key="1">
    <citation type="submission" date="2016-04" db="EMBL/GenBank/DDBJ databases">
        <title>Genome analyses suggest a sexual origin of heterokaryosis in a supposedly ancient asexual fungus.</title>
        <authorList>
            <person name="Ropars J."/>
            <person name="Sedzielewska K."/>
            <person name="Noel J."/>
            <person name="Charron P."/>
            <person name="Farinelli L."/>
            <person name="Marton T."/>
            <person name="Kruger M."/>
            <person name="Pelin A."/>
            <person name="Brachmann A."/>
            <person name="Corradi N."/>
        </authorList>
    </citation>
    <scope>NUCLEOTIDE SEQUENCE [LARGE SCALE GENOMIC DNA]</scope>
    <source>
        <strain evidence="3 4">A5</strain>
    </source>
</reference>
<proteinExistence type="predicted"/>
<reference evidence="3 4" key="2">
    <citation type="submission" date="2017-09" db="EMBL/GenBank/DDBJ databases">
        <title>Extensive intraspecific genome diversity in a model arbuscular mycorrhizal fungus.</title>
        <authorList>
            <person name="Chen E.C."/>
            <person name="Morin E."/>
            <person name="Beaudet D."/>
            <person name="Noel J."/>
            <person name="Ndikumana S."/>
            <person name="Charron P."/>
            <person name="St-Onge C."/>
            <person name="Giorgi J."/>
            <person name="Grigoriev I.V."/>
            <person name="Roux C."/>
            <person name="Martin F.M."/>
            <person name="Corradi N."/>
        </authorList>
    </citation>
    <scope>NUCLEOTIDE SEQUENCE [LARGE SCALE GENOMIC DNA]</scope>
    <source>
        <strain evidence="3 4">A5</strain>
    </source>
</reference>
<evidence type="ECO:0000313" key="4">
    <source>
        <dbReference type="Proteomes" id="UP000232722"/>
    </source>
</evidence>